<sequence>MGRKKDTKVSTGVILFIMVPLILGLFIVVAYCLSNSTKDISIKLESSDKDMGVRGSIITKDGFAVANSQKLYKVTIDTRSIDKDKLDLFVKLYSIYTNDSETRVKNLIKEVDGDVVLSYEIDAKNAMHLRELARKLNRKKVFVSFLTKSNKTHPPIGMSIIESGENREYLAKDSLSPILGHTVKQEINGKTRVRGKKGVEQFYNYYLSSLKDGLLKGPRDIGNNIILDKDSQKSKRIDGYNVVLNIPLKFQKELEGLLSQKAELYDAKEIIAGVINSKTGEILTLATSLRYNPSNIRKKDYPALNLTATEYSYEAGSVVKPIVFSIIYENKKVKLTDIVNTHNGIYQLGKSTIRDTHQQAQMSAADVIVYSSNIGMVELSSRIDGQTLYDGLINYNFSRKTDIDVDEKEGNIKTAGELDSQTYKGTTSYGYGLQVTFIQLLNAYTVFNNDGVMISPRIVNSLEKDGKKYIINNPQKRQIITKESAKAVKDVLIQTVKRGTGKKALTAGVEVGGKTGTARIAAQTGGYSRVYNSSFFGFANDENASYTIGVLVIEPKKGSYYAAQNALPIFKDIVDLMIENGYLKPKATEEKINLNPAELDNIKD</sequence>
<evidence type="ECO:0000259" key="5">
    <source>
        <dbReference type="Pfam" id="PF00905"/>
    </source>
</evidence>
<dbReference type="GO" id="GO:0008658">
    <property type="term" value="F:penicillin binding"/>
    <property type="evidence" value="ECO:0007669"/>
    <property type="project" value="InterPro"/>
</dbReference>
<keyword evidence="2" id="KW-0645">Protease</keyword>
<name>A0A128EEP4_9BACT</name>
<keyword evidence="4" id="KW-1133">Transmembrane helix</keyword>
<evidence type="ECO:0000256" key="4">
    <source>
        <dbReference type="SAM" id="Phobius"/>
    </source>
</evidence>
<dbReference type="SUPFAM" id="SSF56601">
    <property type="entry name" value="beta-lactamase/transpeptidase-like"/>
    <property type="match status" value="1"/>
</dbReference>
<dbReference type="GO" id="GO:0004180">
    <property type="term" value="F:carboxypeptidase activity"/>
    <property type="evidence" value="ECO:0007669"/>
    <property type="project" value="UniProtKB-KW"/>
</dbReference>
<dbReference type="AlphaFoldDB" id="A0A128EEP4"/>
<evidence type="ECO:0000256" key="1">
    <source>
        <dbReference type="ARBA" id="ARBA00004370"/>
    </source>
</evidence>
<feature type="domain" description="Penicillin-binding protein transpeptidase" evidence="5">
    <location>
        <begin position="272"/>
        <end position="574"/>
    </location>
</feature>
<dbReference type="Pfam" id="PF00905">
    <property type="entry name" value="Transpeptidase"/>
    <property type="match status" value="1"/>
</dbReference>
<comment type="subcellular location">
    <subcellularLocation>
        <location evidence="1">Membrane</location>
    </subcellularLocation>
</comment>
<dbReference type="PANTHER" id="PTHR30627:SF1">
    <property type="entry name" value="PEPTIDOGLYCAN D,D-TRANSPEPTIDASE FTSI"/>
    <property type="match status" value="1"/>
</dbReference>
<dbReference type="Gene3D" id="3.40.710.10">
    <property type="entry name" value="DD-peptidase/beta-lactamase superfamily"/>
    <property type="match status" value="1"/>
</dbReference>
<dbReference type="GO" id="GO:0005886">
    <property type="term" value="C:plasma membrane"/>
    <property type="evidence" value="ECO:0007669"/>
    <property type="project" value="TreeGrafter"/>
</dbReference>
<proteinExistence type="predicted"/>
<dbReference type="PANTHER" id="PTHR30627">
    <property type="entry name" value="PEPTIDOGLYCAN D,D-TRANSPEPTIDASE"/>
    <property type="match status" value="1"/>
</dbReference>
<keyword evidence="4" id="KW-0812">Transmembrane</keyword>
<dbReference type="SUPFAM" id="SSF56519">
    <property type="entry name" value="Penicillin binding protein dimerisation domain"/>
    <property type="match status" value="1"/>
</dbReference>
<dbReference type="InterPro" id="IPR001460">
    <property type="entry name" value="PCN-bd_Tpept"/>
</dbReference>
<organism evidence="7 8">
    <name type="scientific">Campylobacter geochelonis</name>
    <dbReference type="NCBI Taxonomy" id="1780362"/>
    <lineage>
        <taxon>Bacteria</taxon>
        <taxon>Pseudomonadati</taxon>
        <taxon>Campylobacterota</taxon>
        <taxon>Epsilonproteobacteria</taxon>
        <taxon>Campylobacterales</taxon>
        <taxon>Campylobacteraceae</taxon>
        <taxon>Campylobacter</taxon>
    </lineage>
</organism>
<reference evidence="7 8" key="1">
    <citation type="submission" date="2016-02" db="EMBL/GenBank/DDBJ databases">
        <authorList>
            <consortium name="Pathogen Informatics"/>
        </authorList>
    </citation>
    <scope>NUCLEOTIDE SEQUENCE [LARGE SCALE GENOMIC DNA]</scope>
    <source>
        <strain evidence="7 8">RC20</strain>
    </source>
</reference>
<dbReference type="Proteomes" id="UP000069632">
    <property type="component" value="Unassembled WGS sequence"/>
</dbReference>
<keyword evidence="2" id="KW-0121">Carboxypeptidase</keyword>
<keyword evidence="3 4" id="KW-0472">Membrane</keyword>
<keyword evidence="8" id="KW-1185">Reference proteome</keyword>
<accession>A0A128EEP4</accession>
<feature type="domain" description="Penicillin-binding protein dimerisation" evidence="6">
    <location>
        <begin position="53"/>
        <end position="208"/>
    </location>
</feature>
<dbReference type="InterPro" id="IPR036138">
    <property type="entry name" value="PBP_dimer_sf"/>
</dbReference>
<gene>
    <name evidence="7" type="primary">penA</name>
    <name evidence="7" type="ORF">ERS672216_00673</name>
</gene>
<keyword evidence="2" id="KW-0378">Hydrolase</keyword>
<feature type="transmembrane region" description="Helical" evidence="4">
    <location>
        <begin position="12"/>
        <end position="31"/>
    </location>
</feature>
<dbReference type="Gene3D" id="3.90.1310.10">
    <property type="entry name" value="Penicillin-binding protein 2a (Domain 2)"/>
    <property type="match status" value="1"/>
</dbReference>
<dbReference type="Pfam" id="PF03717">
    <property type="entry name" value="PBP_dimer"/>
    <property type="match status" value="1"/>
</dbReference>
<dbReference type="RefSeq" id="WP_075540075.1">
    <property type="nucleotide sequence ID" value="NZ_CP053844.1"/>
</dbReference>
<evidence type="ECO:0000313" key="8">
    <source>
        <dbReference type="Proteomes" id="UP000069632"/>
    </source>
</evidence>
<dbReference type="GO" id="GO:0071555">
    <property type="term" value="P:cell wall organization"/>
    <property type="evidence" value="ECO:0007669"/>
    <property type="project" value="TreeGrafter"/>
</dbReference>
<dbReference type="InterPro" id="IPR012338">
    <property type="entry name" value="Beta-lactam/transpept-like"/>
</dbReference>
<evidence type="ECO:0000256" key="2">
    <source>
        <dbReference type="ARBA" id="ARBA00022645"/>
    </source>
</evidence>
<evidence type="ECO:0000256" key="3">
    <source>
        <dbReference type="ARBA" id="ARBA00023136"/>
    </source>
</evidence>
<dbReference type="EMBL" id="FIZP01000002">
    <property type="protein sequence ID" value="CZE47017.1"/>
    <property type="molecule type" value="Genomic_DNA"/>
</dbReference>
<dbReference type="OrthoDB" id="9789078at2"/>
<dbReference type="InterPro" id="IPR005311">
    <property type="entry name" value="PBP_dimer"/>
</dbReference>
<evidence type="ECO:0000313" key="7">
    <source>
        <dbReference type="EMBL" id="CZE47017.1"/>
    </source>
</evidence>
<dbReference type="Gene3D" id="3.30.450.330">
    <property type="match status" value="1"/>
</dbReference>
<evidence type="ECO:0000259" key="6">
    <source>
        <dbReference type="Pfam" id="PF03717"/>
    </source>
</evidence>
<dbReference type="InterPro" id="IPR050515">
    <property type="entry name" value="Beta-lactam/transpept"/>
</dbReference>
<protein>
    <submittedName>
        <fullName evidence="7">Penicillin-binding protein</fullName>
    </submittedName>
</protein>